<dbReference type="CDD" id="cd06815">
    <property type="entry name" value="PLPDE_III_AR_like_1"/>
    <property type="match status" value="1"/>
</dbReference>
<dbReference type="Gene3D" id="3.20.20.10">
    <property type="entry name" value="Alanine racemase"/>
    <property type="match status" value="1"/>
</dbReference>
<feature type="domain" description="Alanine racemase N-terminal" evidence="4">
    <location>
        <begin position="7"/>
        <end position="221"/>
    </location>
</feature>
<dbReference type="PANTHER" id="PTHR30511">
    <property type="entry name" value="ALANINE RACEMASE"/>
    <property type="match status" value="1"/>
</dbReference>
<protein>
    <submittedName>
        <fullName evidence="5">Amino acid racemase</fullName>
    </submittedName>
</protein>
<reference evidence="5 6" key="1">
    <citation type="submission" date="2021-01" db="EMBL/GenBank/DDBJ databases">
        <title>Genomic Encyclopedia of Type Strains, Phase IV (KMG-IV): sequencing the most valuable type-strain genomes for metagenomic binning, comparative biology and taxonomic classification.</title>
        <authorList>
            <person name="Goeker M."/>
        </authorList>
    </citation>
    <scope>NUCLEOTIDE SEQUENCE [LARGE SCALE GENOMIC DNA]</scope>
    <source>
        <strain evidence="5 6">DSM 24436</strain>
    </source>
</reference>
<proteinExistence type="predicted"/>
<keyword evidence="6" id="KW-1185">Reference proteome</keyword>
<evidence type="ECO:0000259" key="4">
    <source>
        <dbReference type="Pfam" id="PF01168"/>
    </source>
</evidence>
<gene>
    <name evidence="5" type="ORF">JOC49_001120</name>
</gene>
<dbReference type="EMBL" id="JAFBDT010000006">
    <property type="protein sequence ID" value="MBM7561600.1"/>
    <property type="molecule type" value="Genomic_DNA"/>
</dbReference>
<dbReference type="Pfam" id="PF01168">
    <property type="entry name" value="Ala_racemase_N"/>
    <property type="match status" value="1"/>
</dbReference>
<dbReference type="InterPro" id="IPR001608">
    <property type="entry name" value="Ala_racemase_N"/>
</dbReference>
<dbReference type="SUPFAM" id="SSF51419">
    <property type="entry name" value="PLP-binding barrel"/>
    <property type="match status" value="1"/>
</dbReference>
<dbReference type="InterPro" id="IPR000821">
    <property type="entry name" value="Ala_racemase"/>
</dbReference>
<name>A0ABS2MQC0_9FIRM</name>
<sequence length="352" mass="38747">MYPRVTINEKKLYENVKTVVEMAEVKGINTLAVTKVFCGMPELAQVCLNAGVKGLAESRVENLVRLKDMHAEKTLLRLPMLSEIEKVVRYADVSLNSEYETIKALNKIASVTGRQHQIVLMIDLGDLREGVLPEDVDAMVEKILKLHAVKLKGIGVNLTCYGGVIPTPENLGELVAIAKHLETKFGIDLDVISGGNSSSLYLLEKGEMPEGINQLRIGEAFVLGRETAYGNAIQGTHDDVFVLEAQIIELKEKDSMPKGTIGMDAFGNKPVFQDKGRMQRAIVAIGRQDVDPDGLTPFDLALEIIGASSDHMILDVTQSDTPYKVGDVLKFKMDYSAMLKLFTSAYVKKHIE</sequence>
<evidence type="ECO:0000313" key="5">
    <source>
        <dbReference type="EMBL" id="MBM7561600.1"/>
    </source>
</evidence>
<dbReference type="NCBIfam" id="NF040742">
    <property type="entry name" value="racem_Orr"/>
    <property type="match status" value="1"/>
</dbReference>
<dbReference type="Proteomes" id="UP000767854">
    <property type="component" value="Unassembled WGS sequence"/>
</dbReference>
<dbReference type="InterPro" id="IPR029066">
    <property type="entry name" value="PLP-binding_barrel"/>
</dbReference>
<evidence type="ECO:0000256" key="1">
    <source>
        <dbReference type="ARBA" id="ARBA00001933"/>
    </source>
</evidence>
<evidence type="ECO:0000256" key="3">
    <source>
        <dbReference type="ARBA" id="ARBA00023235"/>
    </source>
</evidence>
<organism evidence="5 6">
    <name type="scientific">Fusibacter tunisiensis</name>
    <dbReference type="NCBI Taxonomy" id="1008308"/>
    <lineage>
        <taxon>Bacteria</taxon>
        <taxon>Bacillati</taxon>
        <taxon>Bacillota</taxon>
        <taxon>Clostridia</taxon>
        <taxon>Eubacteriales</taxon>
        <taxon>Eubacteriales Family XII. Incertae Sedis</taxon>
        <taxon>Fusibacter</taxon>
    </lineage>
</organism>
<evidence type="ECO:0000313" key="6">
    <source>
        <dbReference type="Proteomes" id="UP000767854"/>
    </source>
</evidence>
<evidence type="ECO:0000256" key="2">
    <source>
        <dbReference type="ARBA" id="ARBA00022898"/>
    </source>
</evidence>
<comment type="cofactor">
    <cofactor evidence="1">
        <name>pyridoxal 5'-phosphate</name>
        <dbReference type="ChEBI" id="CHEBI:597326"/>
    </cofactor>
</comment>
<dbReference type="PANTHER" id="PTHR30511:SF3">
    <property type="entry name" value="LYSINE RACEMASE"/>
    <property type="match status" value="1"/>
</dbReference>
<comment type="caution">
    <text evidence="5">The sequence shown here is derived from an EMBL/GenBank/DDBJ whole genome shotgun (WGS) entry which is preliminary data.</text>
</comment>
<keyword evidence="2" id="KW-0663">Pyridoxal phosphate</keyword>
<keyword evidence="3" id="KW-0413">Isomerase</keyword>
<dbReference type="RefSeq" id="WP_204663260.1">
    <property type="nucleotide sequence ID" value="NZ_JAFBDT010000006.1"/>
</dbReference>
<accession>A0ABS2MQC0</accession>